<dbReference type="AlphaFoldDB" id="A0A5B2UW17"/>
<accession>A0A5B2UW17</accession>
<evidence type="ECO:0000313" key="7">
    <source>
        <dbReference type="Proteomes" id="UP000325296"/>
    </source>
</evidence>
<dbReference type="Proteomes" id="UP000325296">
    <property type="component" value="Unassembled WGS sequence"/>
</dbReference>
<comment type="similarity">
    <text evidence="2">Belongs to the NAD(P)-dependent epimerase/dehydratase family.</text>
</comment>
<dbReference type="RefSeq" id="WP_090291562.1">
    <property type="nucleotide sequence ID" value="NZ_BMNU01000005.1"/>
</dbReference>
<keyword evidence="6" id="KW-1185">Reference proteome</keyword>
<gene>
    <name evidence="4" type="ORF">F1720_08850</name>
    <name evidence="5" type="ORF">SAMN04490181_2642</name>
</gene>
<dbReference type="PANTHER" id="PTHR43000">
    <property type="entry name" value="DTDP-D-GLUCOSE 4,6-DEHYDRATASE-RELATED"/>
    <property type="match status" value="1"/>
</dbReference>
<dbReference type="SUPFAM" id="SSF51735">
    <property type="entry name" value="NAD(P)-binding Rossmann-fold domains"/>
    <property type="match status" value="1"/>
</dbReference>
<dbReference type="Pfam" id="PF01370">
    <property type="entry name" value="Epimerase"/>
    <property type="match status" value="1"/>
</dbReference>
<evidence type="ECO:0000313" key="6">
    <source>
        <dbReference type="Proteomes" id="UP000199620"/>
    </source>
</evidence>
<reference evidence="4 7" key="2">
    <citation type="submission" date="2019-09" db="EMBL/GenBank/DDBJ databases">
        <title>Draft genome sequence of Pseudomonas brenneri CCUG 51514(T).</title>
        <authorList>
            <person name="Tunovic T."/>
            <person name="Pineiro-Iglesias B."/>
            <person name="Unosson C."/>
            <person name="Inganas E."/>
            <person name="Ohlen M."/>
            <person name="Cardew S."/>
            <person name="Jensie-Markopoulos S."/>
            <person name="Salva-Serra F."/>
            <person name="Jaen-Luchoro D."/>
            <person name="Svensson-Stadler L."/>
            <person name="Chun J."/>
            <person name="Moore E."/>
        </authorList>
    </citation>
    <scope>NUCLEOTIDE SEQUENCE [LARGE SCALE GENOMIC DNA]</scope>
    <source>
        <strain evidence="4 7">CCUG 51514</strain>
    </source>
</reference>
<dbReference type="EMBL" id="VUOL01000004">
    <property type="protein sequence ID" value="KAA2231046.1"/>
    <property type="molecule type" value="Genomic_DNA"/>
</dbReference>
<organism evidence="4 7">
    <name type="scientific">Pseudomonas brenneri</name>
    <dbReference type="NCBI Taxonomy" id="129817"/>
    <lineage>
        <taxon>Bacteria</taxon>
        <taxon>Pseudomonadati</taxon>
        <taxon>Pseudomonadota</taxon>
        <taxon>Gammaproteobacteria</taxon>
        <taxon>Pseudomonadales</taxon>
        <taxon>Pseudomonadaceae</taxon>
        <taxon>Pseudomonas</taxon>
    </lineage>
</organism>
<comment type="pathway">
    <text evidence="1">Bacterial outer membrane biogenesis; LPS O-antigen biosynthesis.</text>
</comment>
<dbReference type="InterPro" id="IPR036291">
    <property type="entry name" value="NAD(P)-bd_dom_sf"/>
</dbReference>
<dbReference type="OrthoDB" id="9801056at2"/>
<feature type="domain" description="NAD-dependent epimerase/dehydratase" evidence="3">
    <location>
        <begin position="4"/>
        <end position="227"/>
    </location>
</feature>
<evidence type="ECO:0000313" key="4">
    <source>
        <dbReference type="EMBL" id="KAA2231046.1"/>
    </source>
</evidence>
<dbReference type="Proteomes" id="UP000199620">
    <property type="component" value="Chromosome I"/>
</dbReference>
<reference evidence="5 6" key="1">
    <citation type="submission" date="2016-10" db="EMBL/GenBank/DDBJ databases">
        <authorList>
            <person name="Varghese N."/>
            <person name="Submissions S."/>
        </authorList>
    </citation>
    <scope>NUCLEOTIDE SEQUENCE [LARGE SCALE GENOMIC DNA]</scope>
    <source>
        <strain evidence="5 6">BS2771</strain>
    </source>
</reference>
<evidence type="ECO:0000313" key="5">
    <source>
        <dbReference type="EMBL" id="SDU98857.1"/>
    </source>
</evidence>
<proteinExistence type="inferred from homology"/>
<dbReference type="InterPro" id="IPR001509">
    <property type="entry name" value="Epimerase_deHydtase"/>
</dbReference>
<evidence type="ECO:0000256" key="2">
    <source>
        <dbReference type="ARBA" id="ARBA00007637"/>
    </source>
</evidence>
<evidence type="ECO:0000256" key="1">
    <source>
        <dbReference type="ARBA" id="ARBA00005125"/>
    </source>
</evidence>
<dbReference type="CDD" id="cd05232">
    <property type="entry name" value="UDP_G4E_4_SDR_e"/>
    <property type="match status" value="1"/>
</dbReference>
<dbReference type="EMBL" id="LT629800">
    <property type="protein sequence ID" value="SDU98857.1"/>
    <property type="molecule type" value="Genomic_DNA"/>
</dbReference>
<dbReference type="Gene3D" id="3.40.50.720">
    <property type="entry name" value="NAD(P)-binding Rossmann-like Domain"/>
    <property type="match status" value="1"/>
</dbReference>
<protein>
    <submittedName>
        <fullName evidence="5">Nucleoside-diphosphate-sugar epimerase</fullName>
    </submittedName>
    <submittedName>
        <fullName evidence="4">SDR family oxidoreductase</fullName>
    </submittedName>
</protein>
<name>A0A5B2UW17_9PSED</name>
<evidence type="ECO:0000259" key="3">
    <source>
        <dbReference type="Pfam" id="PF01370"/>
    </source>
</evidence>
<sequence>MTHIFVTGATGFLGGHLIRHLHQEYNYDLSASVRSVSTAALPEGVNTHRVEGMGADTAWKVALQSVDVVIHCAARVHVMDDTSIDPLAEFRKVNVEGTLRLAREAVEAGVKRFVFISSIKVNGEETLLGAPYTADDTPKPMDPYGVSKMEAERGLMELAKKVDMDVVIIRPVLVYGAGVRANVLTMMRWLSKGIPLPLGAIHNRRSLVALDNLSDLIATCIWHPAAANQVFLVSDGEDLSTTDLMRRMALSLGTSARLLPVPAGLLKIAATLIGKSSFSQRLCASLQVDISKTRLLLGWSPRVSVDKGLAVTAQHYLEQTKR</sequence>